<dbReference type="RefSeq" id="WP_166150910.1">
    <property type="nucleotide sequence ID" value="NZ_JAAOIW010000005.1"/>
</dbReference>
<name>A0ABX0J7I2_9BACL</name>
<organism evidence="1 2">
    <name type="scientific">Paenibacillus agricola</name>
    <dbReference type="NCBI Taxonomy" id="2716264"/>
    <lineage>
        <taxon>Bacteria</taxon>
        <taxon>Bacillati</taxon>
        <taxon>Bacillota</taxon>
        <taxon>Bacilli</taxon>
        <taxon>Bacillales</taxon>
        <taxon>Paenibacillaceae</taxon>
        <taxon>Paenibacillus</taxon>
    </lineage>
</organism>
<comment type="caution">
    <text evidence="1">The sequence shown here is derived from an EMBL/GenBank/DDBJ whole genome shotgun (WGS) entry which is preliminary data.</text>
</comment>
<evidence type="ECO:0000313" key="2">
    <source>
        <dbReference type="Proteomes" id="UP001165962"/>
    </source>
</evidence>
<dbReference type="EMBL" id="JAAOIW010000005">
    <property type="protein sequence ID" value="NHN31144.1"/>
    <property type="molecule type" value="Genomic_DNA"/>
</dbReference>
<dbReference type="Proteomes" id="UP001165962">
    <property type="component" value="Unassembled WGS sequence"/>
</dbReference>
<proteinExistence type="predicted"/>
<evidence type="ECO:0000313" key="1">
    <source>
        <dbReference type="EMBL" id="NHN31144.1"/>
    </source>
</evidence>
<reference evidence="1" key="1">
    <citation type="submission" date="2020-03" db="EMBL/GenBank/DDBJ databases">
        <title>Draft sequencing of Paenibacilllus sp. S3N08.</title>
        <authorList>
            <person name="Kim D.-U."/>
        </authorList>
    </citation>
    <scope>NUCLEOTIDE SEQUENCE</scope>
    <source>
        <strain evidence="1">S3N08</strain>
    </source>
</reference>
<evidence type="ECO:0008006" key="3">
    <source>
        <dbReference type="Google" id="ProtNLM"/>
    </source>
</evidence>
<sequence length="173" mass="19682">MSNVIDTQTGEIIDEVNSGHFRNGTDDTVKVAIDVKPGETVRPYKARKFSKSAEFTMVFHGSTRELVRKRSLSDDEKSLLFSLLIYLDYDQYAKDESAFFFNVNRIAELMGWSRARAGRVLESLCSPNKKLLGYTTVGKAKYYMMNPNFIYRGDTSGLQSAIRMFEQSALDDE</sequence>
<gene>
    <name evidence="1" type="ORF">G9U52_14995</name>
</gene>
<keyword evidence="2" id="KW-1185">Reference proteome</keyword>
<protein>
    <recommendedName>
        <fullName evidence="3">Plasmid replication protein RepL domain-containing protein</fullName>
    </recommendedName>
</protein>
<accession>A0ABX0J7I2</accession>